<keyword evidence="1" id="KW-0812">Transmembrane</keyword>
<dbReference type="EMBL" id="KQ418552">
    <property type="protein sequence ID" value="KOF86875.1"/>
    <property type="molecule type" value="Genomic_DNA"/>
</dbReference>
<evidence type="ECO:0008006" key="4">
    <source>
        <dbReference type="Google" id="ProtNLM"/>
    </source>
</evidence>
<name>A0A0L8HDM5_OCTBM</name>
<feature type="chain" id="PRO_5005583681" description="Transmembrane protein" evidence="2">
    <location>
        <begin position="25"/>
        <end position="83"/>
    </location>
</feature>
<dbReference type="AlphaFoldDB" id="A0A0L8HDM5"/>
<reference evidence="3" key="1">
    <citation type="submission" date="2015-07" db="EMBL/GenBank/DDBJ databases">
        <title>MeaNS - Measles Nucleotide Surveillance Program.</title>
        <authorList>
            <person name="Tran T."/>
            <person name="Druce J."/>
        </authorList>
    </citation>
    <scope>NUCLEOTIDE SEQUENCE</scope>
    <source>
        <strain evidence="3">UCB-OBI-ISO-001</strain>
        <tissue evidence="3">Gonad</tissue>
    </source>
</reference>
<keyword evidence="1" id="KW-1133">Transmembrane helix</keyword>
<protein>
    <recommendedName>
        <fullName evidence="4">Transmembrane protein</fullName>
    </recommendedName>
</protein>
<accession>A0A0L8HDM5</accession>
<feature type="signal peptide" evidence="2">
    <location>
        <begin position="1"/>
        <end position="24"/>
    </location>
</feature>
<proteinExistence type="predicted"/>
<sequence length="83" mass="9192">MTKGYYFALFLILIVCSTNIGVNAAETDKVSIGTGYCETVHRLSVKLHDFLGCKGGPENHVTVPMMTFLVLLQIFGMYMSKLL</sequence>
<evidence type="ECO:0000313" key="3">
    <source>
        <dbReference type="EMBL" id="KOF86875.1"/>
    </source>
</evidence>
<evidence type="ECO:0000256" key="2">
    <source>
        <dbReference type="SAM" id="SignalP"/>
    </source>
</evidence>
<feature type="transmembrane region" description="Helical" evidence="1">
    <location>
        <begin position="61"/>
        <end position="79"/>
    </location>
</feature>
<organism evidence="3">
    <name type="scientific">Octopus bimaculoides</name>
    <name type="common">California two-spotted octopus</name>
    <dbReference type="NCBI Taxonomy" id="37653"/>
    <lineage>
        <taxon>Eukaryota</taxon>
        <taxon>Metazoa</taxon>
        <taxon>Spiralia</taxon>
        <taxon>Lophotrochozoa</taxon>
        <taxon>Mollusca</taxon>
        <taxon>Cephalopoda</taxon>
        <taxon>Coleoidea</taxon>
        <taxon>Octopodiformes</taxon>
        <taxon>Octopoda</taxon>
        <taxon>Incirrata</taxon>
        <taxon>Octopodidae</taxon>
        <taxon>Octopus</taxon>
    </lineage>
</organism>
<keyword evidence="1" id="KW-0472">Membrane</keyword>
<keyword evidence="2" id="KW-0732">Signal</keyword>
<evidence type="ECO:0000256" key="1">
    <source>
        <dbReference type="SAM" id="Phobius"/>
    </source>
</evidence>
<gene>
    <name evidence="3" type="ORF">OCBIM_22017862mg</name>
</gene>